<sequence>MELQKPIKVIYLSDNGEITQRNIIILKKTPKSIIARCLLRGKLRAFRIDQILSAGFPSSGYYS</sequence>
<dbReference type="Proteomes" id="UP000682403">
    <property type="component" value="Unassembled WGS sequence"/>
</dbReference>
<accession>A0ABS5LCY5</accession>
<reference evidence="1 2" key="1">
    <citation type="submission" date="2021-04" db="EMBL/GenBank/DDBJ databases">
        <title>Metabacillus sp. strain KIGAM252 whole genome sequence.</title>
        <authorList>
            <person name="Seo M.-J."/>
            <person name="Cho E.-S."/>
            <person name="Hwang C.Y."/>
            <person name="Yoon D.J."/>
        </authorList>
    </citation>
    <scope>NUCLEOTIDE SEQUENCE [LARGE SCALE GENOMIC DNA]</scope>
    <source>
        <strain evidence="1 2">KIGAM252</strain>
    </source>
</reference>
<dbReference type="EMBL" id="JAGVRK010000001">
    <property type="protein sequence ID" value="MBS2968611.1"/>
    <property type="molecule type" value="Genomic_DNA"/>
</dbReference>
<name>A0ABS5LCY5_9BACI</name>
<keyword evidence="2" id="KW-1185">Reference proteome</keyword>
<evidence type="ECO:0008006" key="3">
    <source>
        <dbReference type="Google" id="ProtNLM"/>
    </source>
</evidence>
<evidence type="ECO:0000313" key="1">
    <source>
        <dbReference type="EMBL" id="MBS2968611.1"/>
    </source>
</evidence>
<proteinExistence type="predicted"/>
<comment type="caution">
    <text evidence="1">The sequence shown here is derived from an EMBL/GenBank/DDBJ whole genome shotgun (WGS) entry which is preliminary data.</text>
</comment>
<organism evidence="1 2">
    <name type="scientific">Metabacillus flavus</name>
    <dbReference type="NCBI Taxonomy" id="2823519"/>
    <lineage>
        <taxon>Bacteria</taxon>
        <taxon>Bacillati</taxon>
        <taxon>Bacillota</taxon>
        <taxon>Bacilli</taxon>
        <taxon>Bacillales</taxon>
        <taxon>Bacillaceae</taxon>
        <taxon>Metabacillus</taxon>
    </lineage>
</organism>
<gene>
    <name evidence="1" type="ORF">J9317_07555</name>
</gene>
<protein>
    <recommendedName>
        <fullName evidence="3">WYL domain-containing protein</fullName>
    </recommendedName>
</protein>
<evidence type="ECO:0000313" key="2">
    <source>
        <dbReference type="Proteomes" id="UP000682403"/>
    </source>
</evidence>